<organism evidence="1 2">
    <name type="scientific">Galactobacter caseinivorans</name>
    <dbReference type="NCBI Taxonomy" id="2676123"/>
    <lineage>
        <taxon>Bacteria</taxon>
        <taxon>Bacillati</taxon>
        <taxon>Actinomycetota</taxon>
        <taxon>Actinomycetes</taxon>
        <taxon>Micrococcales</taxon>
        <taxon>Micrococcaceae</taxon>
        <taxon>Galactobacter</taxon>
    </lineage>
</organism>
<dbReference type="AlphaFoldDB" id="A0A496PJC1"/>
<dbReference type="InterPro" id="IPR021365">
    <property type="entry name" value="DUF2891"/>
</dbReference>
<proteinExistence type="predicted"/>
<dbReference type="Pfam" id="PF11199">
    <property type="entry name" value="DUF2891"/>
    <property type="match status" value="1"/>
</dbReference>
<gene>
    <name evidence="1" type="ORF">DWQ67_08610</name>
</gene>
<sequence length="349" mass="37892">MSRPESSHPAPVEAFAAVALDNVTTEFPYATQHVTRGPEDVVLPVALHPAFGTSFDWHSSVHMHWLLVSLLETEPAAGEGAAWREQAISFLSQHLSAENIAVESAYLLSHPTWERPYGWAWAAQLVAGLQASRLPQLRAVGQDAQPLLDAVFDLTLAWLPKVPEPVRHGLHTNTAFGLRRILLVAREQGRADVSSAIESAVRRFFLADAAWCFEQERSGQDFLSAGFCEADLMAQVLTPQELAAWLPAFLSALRPDSKVLTPVPVLDPTDGYQSHLDGLGLTAAASILRLAPLLEADTEQSELAGALRASVDRLMAPGLEAAVSDEYMASHWLATFAWEALQQRAALAG</sequence>
<name>A0A496PJC1_9MICC</name>
<dbReference type="Proteomes" id="UP000273119">
    <property type="component" value="Unassembled WGS sequence"/>
</dbReference>
<reference evidence="1 2" key="1">
    <citation type="submission" date="2018-07" db="EMBL/GenBank/DDBJ databases">
        <title>Arthrobacter sp. nov., isolated from raw cow's milk with high bacterial count.</title>
        <authorList>
            <person name="Hahne J."/>
            <person name="Isele D."/>
            <person name="Lipski A."/>
        </authorList>
    </citation>
    <scope>NUCLEOTIDE SEQUENCE [LARGE SCALE GENOMIC DNA]</scope>
    <source>
        <strain evidence="1 2">JZ R-183</strain>
    </source>
</reference>
<dbReference type="EMBL" id="QQXL01000004">
    <property type="protein sequence ID" value="RKW70520.1"/>
    <property type="molecule type" value="Genomic_DNA"/>
</dbReference>
<comment type="caution">
    <text evidence="1">The sequence shown here is derived from an EMBL/GenBank/DDBJ whole genome shotgun (WGS) entry which is preliminary data.</text>
</comment>
<evidence type="ECO:0000313" key="2">
    <source>
        <dbReference type="Proteomes" id="UP000273119"/>
    </source>
</evidence>
<keyword evidence="2" id="KW-1185">Reference proteome</keyword>
<dbReference type="RefSeq" id="WP_121485170.1">
    <property type="nucleotide sequence ID" value="NZ_QQXL01000004.1"/>
</dbReference>
<accession>A0A496PJC1</accession>
<protein>
    <submittedName>
        <fullName evidence="1">DUF2891 family protein</fullName>
    </submittedName>
</protein>
<evidence type="ECO:0000313" key="1">
    <source>
        <dbReference type="EMBL" id="RKW70520.1"/>
    </source>
</evidence>